<dbReference type="GO" id="GO:0006508">
    <property type="term" value="P:proteolysis"/>
    <property type="evidence" value="ECO:0007669"/>
    <property type="project" value="UniProtKB-UniRule"/>
</dbReference>
<dbReference type="GO" id="GO:0005737">
    <property type="term" value="C:cytoplasm"/>
    <property type="evidence" value="ECO:0007669"/>
    <property type="project" value="UniProtKB-SubCell"/>
</dbReference>
<evidence type="ECO:0000313" key="11">
    <source>
        <dbReference type="Proteomes" id="UP000066624"/>
    </source>
</evidence>
<dbReference type="InterPro" id="IPR015943">
    <property type="entry name" value="WD40/YVTN_repeat-like_dom_sf"/>
</dbReference>
<keyword evidence="5 7" id="KW-0378">Hydrolase</keyword>
<evidence type="ECO:0000256" key="9">
    <source>
        <dbReference type="SAM" id="SignalP"/>
    </source>
</evidence>
<comment type="similarity">
    <text evidence="2 7">Belongs to the peptidase S41B family.</text>
</comment>
<dbReference type="STRING" id="1579979.WM2015_93"/>
<dbReference type="RefSeq" id="WP_049724198.1">
    <property type="nucleotide sequence ID" value="NZ_CP012154.1"/>
</dbReference>
<dbReference type="Pfam" id="PF26549">
    <property type="entry name" value="Tricorn_N"/>
    <property type="match status" value="1"/>
</dbReference>
<dbReference type="InterPro" id="IPR028204">
    <property type="entry name" value="Tricorn_C1"/>
</dbReference>
<dbReference type="InterPro" id="IPR005151">
    <property type="entry name" value="Tail-specific_protease"/>
</dbReference>
<dbReference type="Pfam" id="PF26550">
    <property type="entry name" value="Tricorn_2nd"/>
    <property type="match status" value="1"/>
</dbReference>
<dbReference type="EMBL" id="CP012154">
    <property type="protein sequence ID" value="AKS40484.1"/>
    <property type="molecule type" value="Genomic_DNA"/>
</dbReference>
<dbReference type="CDD" id="cd07562">
    <property type="entry name" value="Peptidase_S41_TRI"/>
    <property type="match status" value="1"/>
</dbReference>
<dbReference type="Gene3D" id="2.130.10.10">
    <property type="entry name" value="YVTN repeat-like/Quinoprotein amine dehydrogenase"/>
    <property type="match status" value="1"/>
</dbReference>
<evidence type="ECO:0000256" key="4">
    <source>
        <dbReference type="ARBA" id="ARBA00022670"/>
    </source>
</evidence>
<dbReference type="InterPro" id="IPR036034">
    <property type="entry name" value="PDZ_sf"/>
</dbReference>
<evidence type="ECO:0000256" key="6">
    <source>
        <dbReference type="ARBA" id="ARBA00022825"/>
    </source>
</evidence>
<dbReference type="SUPFAM" id="SSF50156">
    <property type="entry name" value="PDZ domain-like"/>
    <property type="match status" value="1"/>
</dbReference>
<dbReference type="InterPro" id="IPR029045">
    <property type="entry name" value="ClpP/crotonase-like_dom_sf"/>
</dbReference>
<name>A0A0K0XRZ6_9GAMM</name>
<dbReference type="SMART" id="SM00245">
    <property type="entry name" value="TSPc"/>
    <property type="match status" value="1"/>
</dbReference>
<dbReference type="KEGG" id="wma:WM2015_93"/>
<dbReference type="PANTHER" id="PTHR43253:SF1">
    <property type="entry name" value="TRICORN PROTEASE HOMOLOG 2-RELATED"/>
    <property type="match status" value="1"/>
</dbReference>
<protein>
    <recommendedName>
        <fullName evidence="7">Tricorn protease homolog</fullName>
        <ecNumber evidence="7">3.4.21.-</ecNumber>
    </recommendedName>
</protein>
<dbReference type="Pfam" id="PF03572">
    <property type="entry name" value="Peptidase_S41"/>
    <property type="match status" value="1"/>
</dbReference>
<dbReference type="Pfam" id="PF14685">
    <property type="entry name" value="PDZ_Tricorn"/>
    <property type="match status" value="1"/>
</dbReference>
<organism evidence="10 11">
    <name type="scientific">Wenzhouxiangella marina</name>
    <dbReference type="NCBI Taxonomy" id="1579979"/>
    <lineage>
        <taxon>Bacteria</taxon>
        <taxon>Pseudomonadati</taxon>
        <taxon>Pseudomonadota</taxon>
        <taxon>Gammaproteobacteria</taxon>
        <taxon>Chromatiales</taxon>
        <taxon>Wenzhouxiangellaceae</taxon>
        <taxon>Wenzhouxiangella</taxon>
    </lineage>
</organism>
<comment type="subcellular location">
    <subcellularLocation>
        <location evidence="1 7">Cytoplasm</location>
    </subcellularLocation>
</comment>
<dbReference type="Gene3D" id="3.90.226.10">
    <property type="entry name" value="2-enoyl-CoA Hydratase, Chain A, domain 1"/>
    <property type="match status" value="1"/>
</dbReference>
<dbReference type="InterPro" id="IPR012393">
    <property type="entry name" value="Tricorn_protease"/>
</dbReference>
<feature type="region of interest" description="Disordered" evidence="8">
    <location>
        <begin position="538"/>
        <end position="568"/>
    </location>
</feature>
<dbReference type="Pfam" id="PF14684">
    <property type="entry name" value="Tricorn_C1"/>
    <property type="match status" value="1"/>
</dbReference>
<evidence type="ECO:0000256" key="5">
    <source>
        <dbReference type="ARBA" id="ARBA00022801"/>
    </source>
</evidence>
<gene>
    <name evidence="10" type="ORF">WM2015_93</name>
</gene>
<dbReference type="GO" id="GO:0008236">
    <property type="term" value="F:serine-type peptidase activity"/>
    <property type="evidence" value="ECO:0007669"/>
    <property type="project" value="UniProtKB-UniRule"/>
</dbReference>
<dbReference type="SUPFAM" id="SSF52096">
    <property type="entry name" value="ClpP/crotonase"/>
    <property type="match status" value="1"/>
</dbReference>
<feature type="signal peptide" evidence="9">
    <location>
        <begin position="1"/>
        <end position="19"/>
    </location>
</feature>
<proteinExistence type="inferred from homology"/>
<dbReference type="Gene3D" id="3.30.750.44">
    <property type="match status" value="1"/>
</dbReference>
<evidence type="ECO:0000256" key="1">
    <source>
        <dbReference type="ARBA" id="ARBA00004496"/>
    </source>
</evidence>
<feature type="chain" id="PRO_5043590341" description="Tricorn protease homolog" evidence="9">
    <location>
        <begin position="20"/>
        <end position="1089"/>
    </location>
</feature>
<comment type="function">
    <text evidence="7">Degrades oligopeptides.</text>
</comment>
<evidence type="ECO:0000313" key="10">
    <source>
        <dbReference type="EMBL" id="AKS40484.1"/>
    </source>
</evidence>
<reference evidence="10 11" key="1">
    <citation type="submission" date="2015-07" db="EMBL/GenBank/DDBJ databases">
        <authorList>
            <person name="Noorani M."/>
        </authorList>
    </citation>
    <scope>NUCLEOTIDE SEQUENCE [LARGE SCALE GENOMIC DNA]</scope>
    <source>
        <strain evidence="10 11">KCTC 42284</strain>
    </source>
</reference>
<dbReference type="InterPro" id="IPR029414">
    <property type="entry name" value="Tricorn_PDZ"/>
</dbReference>
<evidence type="ECO:0000256" key="2">
    <source>
        <dbReference type="ARBA" id="ARBA00008524"/>
    </source>
</evidence>
<dbReference type="EC" id="3.4.21.-" evidence="7"/>
<keyword evidence="6 7" id="KW-0720">Serine protease</keyword>
<keyword evidence="3 7" id="KW-0963">Cytoplasm</keyword>
<evidence type="ECO:0000256" key="7">
    <source>
        <dbReference type="PIRNR" id="PIRNR036421"/>
    </source>
</evidence>
<dbReference type="SUPFAM" id="SSF69304">
    <property type="entry name" value="Tricorn protease N-terminal domain"/>
    <property type="match status" value="1"/>
</dbReference>
<dbReference type="PIRSF" id="PIRSF036421">
    <property type="entry name" value="Tricorn_protease"/>
    <property type="match status" value="1"/>
</dbReference>
<evidence type="ECO:0000256" key="8">
    <source>
        <dbReference type="SAM" id="MobiDB-lite"/>
    </source>
</evidence>
<evidence type="ECO:0000256" key="3">
    <source>
        <dbReference type="ARBA" id="ARBA00022490"/>
    </source>
</evidence>
<dbReference type="Gene3D" id="2.30.42.10">
    <property type="match status" value="1"/>
</dbReference>
<keyword evidence="9" id="KW-0732">Signal</keyword>
<keyword evidence="11" id="KW-1185">Reference proteome</keyword>
<dbReference type="SUPFAM" id="SSF82171">
    <property type="entry name" value="DPP6 N-terminal domain-like"/>
    <property type="match status" value="1"/>
</dbReference>
<keyword evidence="4 7" id="KW-0645">Protease</keyword>
<sequence>MRKLILAGLTLAVASAASADGTRLLRQPDLSDEHLVFVYAGDLWLARADGSDPRRLTSHPADEQAPFFSPDGRRIAFAANYEGNTDVYVISVDGGNPARLTWHPGDDIPVGWSADGEAVAFASRRETDHGRSAQLYHVPVEGGAPERQMAARFFRGQWDEDGERLAYIDHGPAYNGLYGGSAGWKGYRGGTSPSVKILDIDNERLVDIPGERVNDINPFWVGDQVYFVSDRDDKIFNLFRFEPDSGVIERITDQPTWDIRWANGHGEQIVFEAGGEIHRLDTRSGRESTLNIHVQPDLPQARPGWRDVAGNVQAARLSPNGKRALITARGEVFTVPVEYGSTRNLTTSDGIREYNALWSPAGDQVAWVVESLDGQTLVIADQNGAVIETHELGPEYHQLEIWDAENDRIVYTDHRLGLFAIDLDSGRSTEIDRNPRESAFTLSLSPDGRFLAYTRIEANWFHDLYIHDFESGESVRISDGMADVASPAFSPDGAYLFFAASTNTGPAQFGLDMSSQERPYRAGLYALVLAADGDSPLAPRLGDEEAAADEEDADAEEGSEGNGEENKRTRIDFDGLFERKVALPGPIGNYGNLAVTADGSLYFIEGTQPGASVEPPGSSWGADNKLFRFDMEDREASEVLTGLRGFDVAAGGKHLLIQLANGSMAVAEAADSLEPEALDMSGLRMRIDPRNEWAQIFDEGWRMQRDFFYAANLHGLDWDAVYEQYRPLVDHVGRREDLNDLMVEMIAELHAGHNRVGGGDVHRESGPGVGLLGANFEIDDDRWRVARVYTGESWNPFTEGPLAQPGNEVQAGEYILAINGHELSADDNLFAHLHNTTGEQVRLTVGPRANGRDSRDVIVEPVDSEGALRLWGWVEDNRRRVDEATDGRIGYIYLPNTAGAGYTFFNRMYHAQIDREGLIIDERSNGGGQAANYIVEVLSRRHLSNWVYRDAMMSTTPMGALHGPKLMMIDQDAGSGGDYLPYAFRELGIGPLLGTRTWGGLIGIFRNPPLIDGGVMTVPHFRFVDVDNNWSVENEGVAPDIEVRLDPIAANEGRDSQLEAAIDEIKEMLENYSDDIPREPPPLPTELGR</sequence>
<dbReference type="AlphaFoldDB" id="A0A0K0XRZ6"/>
<feature type="compositionally biased region" description="Acidic residues" evidence="8">
    <location>
        <begin position="544"/>
        <end position="563"/>
    </location>
</feature>
<dbReference type="PANTHER" id="PTHR43253">
    <property type="entry name" value="TRICORN PROTEASE HOMOLOG 2-RELATED"/>
    <property type="match status" value="1"/>
</dbReference>
<accession>A0A0K0XRZ6</accession>
<dbReference type="Proteomes" id="UP000066624">
    <property type="component" value="Chromosome"/>
</dbReference>
<dbReference type="Gene3D" id="2.120.10.60">
    <property type="entry name" value="Tricorn protease N-terminal domain"/>
    <property type="match status" value="1"/>
</dbReference>